<feature type="compositionally biased region" description="Basic and acidic residues" evidence="1">
    <location>
        <begin position="139"/>
        <end position="148"/>
    </location>
</feature>
<evidence type="ECO:0000313" key="2">
    <source>
        <dbReference type="EMBL" id="BCZ86772.1"/>
    </source>
</evidence>
<feature type="compositionally biased region" description="Polar residues" evidence="1">
    <location>
        <begin position="149"/>
        <end position="163"/>
    </location>
</feature>
<feature type="region of interest" description="Disordered" evidence="1">
    <location>
        <begin position="51"/>
        <end position="163"/>
    </location>
</feature>
<protein>
    <submittedName>
        <fullName evidence="2">Uncharacterized protein</fullName>
    </submittedName>
</protein>
<dbReference type="Proteomes" id="UP000825379">
    <property type="component" value="Chromosome"/>
</dbReference>
<name>A0AAD1KU95_THETH</name>
<evidence type="ECO:0000256" key="1">
    <source>
        <dbReference type="SAM" id="MobiDB-lite"/>
    </source>
</evidence>
<organism evidence="2 3">
    <name type="scientific">Thermus thermophilus</name>
    <dbReference type="NCBI Taxonomy" id="274"/>
    <lineage>
        <taxon>Bacteria</taxon>
        <taxon>Thermotogati</taxon>
        <taxon>Deinococcota</taxon>
        <taxon>Deinococci</taxon>
        <taxon>Thermales</taxon>
        <taxon>Thermaceae</taxon>
        <taxon>Thermus</taxon>
    </lineage>
</organism>
<proteinExistence type="predicted"/>
<reference evidence="2" key="1">
    <citation type="submission" date="2021-07" db="EMBL/GenBank/DDBJ databases">
        <title>Complete genome sequences of four Thermus thermophilus strains isolated from Arima Hot Spring in Japan.</title>
        <authorList>
            <person name="Tomariguchi N."/>
            <person name="Ueno Y."/>
            <person name="Miyazaki K."/>
        </authorList>
    </citation>
    <scope>NUCLEOTIDE SEQUENCE</scope>
    <source>
        <strain evidence="2">AA1-1</strain>
    </source>
</reference>
<evidence type="ECO:0000313" key="3">
    <source>
        <dbReference type="Proteomes" id="UP000825379"/>
    </source>
</evidence>
<dbReference type="AlphaFoldDB" id="A0AAD1KU95"/>
<dbReference type="EMBL" id="AP024926">
    <property type="protein sequence ID" value="BCZ86772.1"/>
    <property type="molecule type" value="Genomic_DNA"/>
</dbReference>
<accession>A0AAD1KU95</accession>
<sequence length="163" mass="16921">MKEAHGLPVGLSHEFGDAAELQGGKHRPVGGPVVRVDVHGVPGDHGVRTELGHEPGQGQGLLPATGEEGVPEGQKAVLGPDEPRHMGPVPLPHPGHLLLRRIPELAGKLPPGHPDEHHPVPLPGVEGEGAGRPDLVVRVGKDRHEVHEGQSTPACPSAQNPLG</sequence>
<gene>
    <name evidence="2" type="ORF">TthAA11_09540</name>
</gene>